<dbReference type="AlphaFoldDB" id="A0A6C0IIE0"/>
<dbReference type="Gene3D" id="1.20.120.1750">
    <property type="match status" value="1"/>
</dbReference>
<dbReference type="PANTHER" id="PTHR11685">
    <property type="entry name" value="RBR FAMILY RING FINGER AND IBR DOMAIN-CONTAINING"/>
    <property type="match status" value="1"/>
</dbReference>
<dbReference type="GO" id="GO:0016567">
    <property type="term" value="P:protein ubiquitination"/>
    <property type="evidence" value="ECO:0007669"/>
    <property type="project" value="InterPro"/>
</dbReference>
<organism evidence="1">
    <name type="scientific">viral metagenome</name>
    <dbReference type="NCBI Taxonomy" id="1070528"/>
    <lineage>
        <taxon>unclassified sequences</taxon>
        <taxon>metagenomes</taxon>
        <taxon>organismal metagenomes</taxon>
    </lineage>
</organism>
<name>A0A6C0IIE0_9ZZZZ</name>
<sequence length="537" mass="62420">MCEHSGMCAFEACKSCIKTYLTGITSDPNCMQCNKAWSDQFLAKQLGTTYLRTEYMAHRKELLVQQQISRMPDTMAAADLYKQVTMFQTQIKNLQEEYKSARAYIYDLHQQNTLNASKRSDAIQKADVSDAKVLKKLTESFKKECIRIDKELKNTHETRSLIQTNIRKIRHDIAVLQGGEPVVEVKKEEARKFIMPCPFSDCRGYLSTHYKCNLCENHTCAKCFELIGLDKEESGHECKQENIDSAEFIRKQAKPCPCCGTRISKIDGCDQMWCTQCHKAFSWNTGKIVTGTIHNPHFYQYQREQGGGAAPRNPGDVVCGGLPNVREVTNKITTSGAYNSRTLYDFTILNIHRLQLHFTAFNVEPLRREVRDEQDYEKERIQYIVQEISREELATKVIRKDKARKIKVAVLHVCELFIAVGIDLFQQIMSSEKTNLAFADELEARIAEYDNLRQYCNEQFKGISMLYGVCVPVIDNAWKSETWKYNSRGETDKYILKREERHDIVRKERERRMEEFHKAQEERNAEYMRLMEAQRNL</sequence>
<reference evidence="1" key="1">
    <citation type="journal article" date="2020" name="Nature">
        <title>Giant virus diversity and host interactions through global metagenomics.</title>
        <authorList>
            <person name="Schulz F."/>
            <person name="Roux S."/>
            <person name="Paez-Espino D."/>
            <person name="Jungbluth S."/>
            <person name="Walsh D.A."/>
            <person name="Denef V.J."/>
            <person name="McMahon K.D."/>
            <person name="Konstantinidis K.T."/>
            <person name="Eloe-Fadrosh E.A."/>
            <person name="Kyrpides N.C."/>
            <person name="Woyke T."/>
        </authorList>
    </citation>
    <scope>NUCLEOTIDE SEQUENCE</scope>
    <source>
        <strain evidence="1">GVMAG-M-3300023184-89</strain>
    </source>
</reference>
<protein>
    <recommendedName>
        <fullName evidence="2">RING-type domain-containing protein</fullName>
    </recommendedName>
</protein>
<dbReference type="GO" id="GO:0004842">
    <property type="term" value="F:ubiquitin-protein transferase activity"/>
    <property type="evidence" value="ECO:0007669"/>
    <property type="project" value="InterPro"/>
</dbReference>
<evidence type="ECO:0008006" key="2">
    <source>
        <dbReference type="Google" id="ProtNLM"/>
    </source>
</evidence>
<dbReference type="SUPFAM" id="SSF57850">
    <property type="entry name" value="RING/U-box"/>
    <property type="match status" value="1"/>
</dbReference>
<proteinExistence type="predicted"/>
<accession>A0A6C0IIE0</accession>
<dbReference type="InterPro" id="IPR031127">
    <property type="entry name" value="E3_UB_ligase_RBR"/>
</dbReference>
<evidence type="ECO:0000313" key="1">
    <source>
        <dbReference type="EMBL" id="QHT92742.1"/>
    </source>
</evidence>
<dbReference type="EMBL" id="MN740194">
    <property type="protein sequence ID" value="QHT92742.1"/>
    <property type="molecule type" value="Genomic_DNA"/>
</dbReference>